<organism evidence="3 4">
    <name type="scientific">Akkermansia biwaensis</name>
    <dbReference type="NCBI Taxonomy" id="2946555"/>
    <lineage>
        <taxon>Bacteria</taxon>
        <taxon>Pseudomonadati</taxon>
        <taxon>Verrucomicrobiota</taxon>
        <taxon>Verrucomicrobiia</taxon>
        <taxon>Verrucomicrobiales</taxon>
        <taxon>Akkermansiaceae</taxon>
        <taxon>Akkermansia</taxon>
    </lineage>
</organism>
<dbReference type="EMBL" id="AP025943">
    <property type="protein sequence ID" value="BDL42935.1"/>
    <property type="molecule type" value="Genomic_DNA"/>
</dbReference>
<keyword evidence="2" id="KW-0963">Cytoplasm</keyword>
<reference evidence="3" key="1">
    <citation type="submission" date="2022-06" db="EMBL/GenBank/DDBJ databases">
        <title>Akkermansia biwalacus sp. nov., an anaerobic mucin-degrading bacterium isolated from human intestine.</title>
        <authorList>
            <person name="Kobayashi Y."/>
            <person name="Inoue S."/>
            <person name="Kawahara T."/>
            <person name="Kohda N."/>
        </authorList>
    </citation>
    <scope>NUCLEOTIDE SEQUENCE</scope>
    <source>
        <strain evidence="3">WON2089</strain>
    </source>
</reference>
<gene>
    <name evidence="3" type="ORF">Abiwalacus_05090</name>
</gene>
<dbReference type="InterPro" id="IPR036894">
    <property type="entry name" value="YbaB-like_sf"/>
</dbReference>
<comment type="subcellular location">
    <subcellularLocation>
        <location evidence="2">Cytoplasm</location>
        <location evidence="2">Nucleoid</location>
    </subcellularLocation>
</comment>
<evidence type="ECO:0000313" key="4">
    <source>
        <dbReference type="Proteomes" id="UP001062263"/>
    </source>
</evidence>
<protein>
    <recommendedName>
        <fullName evidence="2">Nucleoid-associated protein Abiwalacus_05090</fullName>
    </recommendedName>
</protein>
<dbReference type="PANTHER" id="PTHR33449">
    <property type="entry name" value="NUCLEOID-ASSOCIATED PROTEIN YBAB"/>
    <property type="match status" value="1"/>
</dbReference>
<dbReference type="PANTHER" id="PTHR33449:SF1">
    <property type="entry name" value="NUCLEOID-ASSOCIATED PROTEIN YBAB"/>
    <property type="match status" value="1"/>
</dbReference>
<dbReference type="Pfam" id="PF02575">
    <property type="entry name" value="YbaB_DNA_bd"/>
    <property type="match status" value="1"/>
</dbReference>
<dbReference type="Gene3D" id="3.30.1310.10">
    <property type="entry name" value="Nucleoid-associated protein YbaB-like domain"/>
    <property type="match status" value="1"/>
</dbReference>
<dbReference type="HAMAP" id="MF_00274">
    <property type="entry name" value="DNA_YbaB_EbfC"/>
    <property type="match status" value="1"/>
</dbReference>
<dbReference type="SUPFAM" id="SSF82607">
    <property type="entry name" value="YbaB-like"/>
    <property type="match status" value="1"/>
</dbReference>
<keyword evidence="4" id="KW-1185">Reference proteome</keyword>
<dbReference type="InterPro" id="IPR004401">
    <property type="entry name" value="YbaB/EbfC"/>
</dbReference>
<accession>A0ABN6QJB1</accession>
<dbReference type="PIRSF" id="PIRSF004555">
    <property type="entry name" value="UCP004555"/>
    <property type="match status" value="1"/>
</dbReference>
<evidence type="ECO:0000256" key="2">
    <source>
        <dbReference type="HAMAP-Rule" id="MF_00274"/>
    </source>
</evidence>
<dbReference type="Proteomes" id="UP001062263">
    <property type="component" value="Chromosome"/>
</dbReference>
<dbReference type="NCBIfam" id="TIGR00103">
    <property type="entry name" value="DNA_YbaB_EbfC"/>
    <property type="match status" value="1"/>
</dbReference>
<comment type="similarity">
    <text evidence="2">Belongs to the YbaB/EbfC family.</text>
</comment>
<evidence type="ECO:0000313" key="3">
    <source>
        <dbReference type="EMBL" id="BDL42935.1"/>
    </source>
</evidence>
<name>A0ABN6QJB1_9BACT</name>
<sequence length="98" mass="10310">MKQVQQMQSGLAAAQEKLASQTVTAEGAGDKVKVTATCDGNITELFIDPSIIDPSDAEFLQELVLKTINDAIVKGKETAATEMKKLTGGLDLPPGMGF</sequence>
<proteinExistence type="inferred from homology"/>
<comment type="subunit">
    <text evidence="2">Homodimer.</text>
</comment>
<keyword evidence="1 2" id="KW-0238">DNA-binding</keyword>
<comment type="function">
    <text evidence="2">Binds to DNA and alters its conformation. May be involved in regulation of gene expression, nucleoid organization and DNA protection.</text>
</comment>
<evidence type="ECO:0000256" key="1">
    <source>
        <dbReference type="ARBA" id="ARBA00023125"/>
    </source>
</evidence>